<feature type="domain" description="WSC" evidence="5">
    <location>
        <begin position="313"/>
        <end position="400"/>
    </location>
</feature>
<keyword evidence="1" id="KW-0677">Repeat</keyword>
<keyword evidence="7" id="KW-1185">Reference proteome</keyword>
<dbReference type="PROSITE" id="PS01186">
    <property type="entry name" value="EGF_2"/>
    <property type="match status" value="1"/>
</dbReference>
<keyword evidence="2" id="KW-0245">EGF-like domain</keyword>
<feature type="disulfide bond" evidence="2">
    <location>
        <begin position="1021"/>
        <end position="1031"/>
    </location>
</feature>
<dbReference type="EMBL" id="CAJNOC010002158">
    <property type="protein sequence ID" value="CAF0915990.1"/>
    <property type="molecule type" value="Genomic_DNA"/>
</dbReference>
<accession>A0A814ARQ2</accession>
<feature type="domain" description="WSC" evidence="5">
    <location>
        <begin position="14"/>
        <end position="107"/>
    </location>
</feature>
<dbReference type="PROSITE" id="PS00022">
    <property type="entry name" value="EGF_1"/>
    <property type="match status" value="3"/>
</dbReference>
<dbReference type="PROSITE" id="PS51212">
    <property type="entry name" value="WSC"/>
    <property type="match status" value="5"/>
</dbReference>
<evidence type="ECO:0000313" key="6">
    <source>
        <dbReference type="EMBL" id="CAF0915990.1"/>
    </source>
</evidence>
<evidence type="ECO:0000259" key="5">
    <source>
        <dbReference type="PROSITE" id="PS51212"/>
    </source>
</evidence>
<gene>
    <name evidence="6" type="ORF">OXX778_LOCUS12149</name>
</gene>
<feature type="domain" description="WSC" evidence="5">
    <location>
        <begin position="116"/>
        <end position="209"/>
    </location>
</feature>
<keyword evidence="3" id="KW-0812">Transmembrane</keyword>
<dbReference type="PANTHER" id="PTHR45964:SF5">
    <property type="entry name" value="WSCD FAMILY MEMBER CG9164"/>
    <property type="match status" value="1"/>
</dbReference>
<feature type="disulfide bond" evidence="2">
    <location>
        <begin position="1042"/>
        <end position="1051"/>
    </location>
</feature>
<dbReference type="InterPro" id="IPR000742">
    <property type="entry name" value="EGF"/>
</dbReference>
<evidence type="ECO:0000256" key="1">
    <source>
        <dbReference type="ARBA" id="ARBA00022737"/>
    </source>
</evidence>
<dbReference type="SMART" id="SM00321">
    <property type="entry name" value="WSC"/>
    <property type="match status" value="3"/>
</dbReference>
<dbReference type="PANTHER" id="PTHR45964">
    <property type="entry name" value="WSCD FAMILY MEMBER CG9164"/>
    <property type="match status" value="1"/>
</dbReference>
<feature type="domain" description="WSC" evidence="5">
    <location>
        <begin position="409"/>
        <end position="498"/>
    </location>
</feature>
<keyword evidence="3" id="KW-1133">Transmembrane helix</keyword>
<dbReference type="PROSITE" id="PS50026">
    <property type="entry name" value="EGF_3"/>
    <property type="match status" value="3"/>
</dbReference>
<proteinExistence type="predicted"/>
<feature type="domain" description="EGF-like" evidence="4">
    <location>
        <begin position="1054"/>
        <end position="1101"/>
    </location>
</feature>
<evidence type="ECO:0000259" key="4">
    <source>
        <dbReference type="PROSITE" id="PS50026"/>
    </source>
</evidence>
<feature type="disulfide bond" evidence="2">
    <location>
        <begin position="1091"/>
        <end position="1100"/>
    </location>
</feature>
<sequence>MTLHFLVIYSYADFADYTGCFSYKSFSNVYDDVFSSKIEMETPYECMELCMKHNYTYAIISQNGKCNCSTKYGMIGRDYDESCECICSKSSDNYCGCEGTSIIYKIRYDKMFDVNQANYLGCYTFDFTYNASKYFTFNTNGLCLDYCRANGFSYFSTFNGFYCNCEDDNFRLSFSKIYESECNYPCPGNLNQTCGGYFGPRSFFKIITRNIHLTSMSNQVGKINENCMFKLESNYSYDIETFEIHFGDNDKRNLQIVNQTIYFDKNYTEKGLYTIEIKSHNFEYALKLDVLITNDTNIEKNKYSNKDITIYENGRLLGCYKDLNLQPNEHKYFPKNQEICGSQCKRNKFMYSAVGSNEECFCTNSSVFDLSPFSNCMCGCAYSINRFCGCFSYKLLYQIQTDEMSSMIIGKYVGCYDRDLYNNVSYVSIGFLTNDVCIQYCNSQNYLYSATSKSTQCYCFNSLNENEQVEEYECSYKCNGNQTQNCGGLNRLSIFKIITVKFYLNCEPIAYKYEETNCSVTIKTSQSDNLEFKVSIDFGDDEDFRYINLKENKSILFNKTYDETGTYRIKAILLDTPLNNTDYINVRRKMLEVDNKNNYQGCFYDRKTFEMDDVVYVNKFNMTNGLCEEICANYGYNFSSTYSSFYCSCGNSFGLYNSPKFNETCNNLCSGNESEICGGSGLKFYGVFNSDPMTLYYSDFEECTSVNVYNFNKTIVTNPRECSDWCRSQNYTKSIINYRSCYCSMINYEINGLDYTNALCDYTDLSGGSVYYIKSVYKVQRPLIRNYTGRYYLDHVGCFEFDNQLEYVQFKETSISKCLIYCNYTNSNVLASIGQICFCLNSTQNDKKLIQNLFCGDISQNEKHYIGDEDLRRSDHYIIKDLNDSLVMNNTFYADFIDCFETYCYCGISFCVKVTSQCFNIYKLSPTTTAIQNSIQTSFITTQNIQNTTYYKKPDSESSTEYFTLNLTTKLFSTSTVLINKNLTTELSSTKVNSGQNDFKSLSHIEKVNILGNVDYDFSGCLLNCSNHGICKLIGRKYSCKCDEGFSGSSCSLNQKLCALEKKCLNFGTCVDTLEFNNQTNNFDSNYKCLCHEDYYGRNCENEIDLCENVNCSGYGYCKMIKASNQTKIANCVCFQNYLGQNCETKSEYLINVNNFIRTSSIIGILFLISIYLLFILNDVTNIFSKSLVKIYQNNKKNKKEEGFFKKKFKI</sequence>
<reference evidence="6" key="1">
    <citation type="submission" date="2021-02" db="EMBL/GenBank/DDBJ databases">
        <authorList>
            <person name="Nowell W R."/>
        </authorList>
    </citation>
    <scope>NUCLEOTIDE SEQUENCE</scope>
    <source>
        <strain evidence="6">Ploen Becks lab</strain>
    </source>
</reference>
<comment type="caution">
    <text evidence="2">Lacks conserved residue(s) required for the propagation of feature annotation.</text>
</comment>
<dbReference type="InterPro" id="IPR051589">
    <property type="entry name" value="Sialate-O-sulfotransferase"/>
</dbReference>
<evidence type="ECO:0000313" key="7">
    <source>
        <dbReference type="Proteomes" id="UP000663879"/>
    </source>
</evidence>
<feature type="domain" description="WSC" evidence="5">
    <location>
        <begin position="596"/>
        <end position="691"/>
    </location>
</feature>
<evidence type="ECO:0000256" key="3">
    <source>
        <dbReference type="SAM" id="Phobius"/>
    </source>
</evidence>
<feature type="transmembrane region" description="Helical" evidence="3">
    <location>
        <begin position="1156"/>
        <end position="1177"/>
    </location>
</feature>
<dbReference type="SUPFAM" id="SSF57196">
    <property type="entry name" value="EGF/Laminin"/>
    <property type="match status" value="2"/>
</dbReference>
<dbReference type="Pfam" id="PF00008">
    <property type="entry name" value="EGF"/>
    <property type="match status" value="1"/>
</dbReference>
<dbReference type="OrthoDB" id="2384258at2759"/>
<dbReference type="InterPro" id="IPR002889">
    <property type="entry name" value="WSC_carb-bd"/>
</dbReference>
<keyword evidence="3" id="KW-0472">Membrane</keyword>
<name>A0A814ARQ2_9BILA</name>
<protein>
    <submittedName>
        <fullName evidence="6">Uncharacterized protein</fullName>
    </submittedName>
</protein>
<evidence type="ECO:0000256" key="2">
    <source>
        <dbReference type="PROSITE-ProRule" id="PRU00076"/>
    </source>
</evidence>
<dbReference type="AlphaFoldDB" id="A0A814ARQ2"/>
<dbReference type="Gene3D" id="2.60.120.260">
    <property type="entry name" value="Galactose-binding domain-like"/>
    <property type="match status" value="1"/>
</dbReference>
<feature type="domain" description="EGF-like" evidence="4">
    <location>
        <begin position="1017"/>
        <end position="1052"/>
    </location>
</feature>
<keyword evidence="2" id="KW-1015">Disulfide bond</keyword>
<feature type="domain" description="EGF-like" evidence="4">
    <location>
        <begin position="1103"/>
        <end position="1144"/>
    </location>
</feature>
<feature type="disulfide bond" evidence="2">
    <location>
        <begin position="1134"/>
        <end position="1143"/>
    </location>
</feature>
<dbReference type="Gene3D" id="2.10.25.10">
    <property type="entry name" value="Laminin"/>
    <property type="match status" value="1"/>
</dbReference>
<comment type="caution">
    <text evidence="6">The sequence shown here is derived from an EMBL/GenBank/DDBJ whole genome shotgun (WGS) entry which is preliminary data.</text>
</comment>
<dbReference type="Pfam" id="PF01822">
    <property type="entry name" value="WSC"/>
    <property type="match status" value="3"/>
</dbReference>
<organism evidence="6 7">
    <name type="scientific">Brachionus calyciflorus</name>
    <dbReference type="NCBI Taxonomy" id="104777"/>
    <lineage>
        <taxon>Eukaryota</taxon>
        <taxon>Metazoa</taxon>
        <taxon>Spiralia</taxon>
        <taxon>Gnathifera</taxon>
        <taxon>Rotifera</taxon>
        <taxon>Eurotatoria</taxon>
        <taxon>Monogononta</taxon>
        <taxon>Pseudotrocha</taxon>
        <taxon>Ploima</taxon>
        <taxon>Brachionidae</taxon>
        <taxon>Brachionus</taxon>
    </lineage>
</organism>
<dbReference type="Proteomes" id="UP000663879">
    <property type="component" value="Unassembled WGS sequence"/>
</dbReference>
<dbReference type="SMART" id="SM00181">
    <property type="entry name" value="EGF"/>
    <property type="match status" value="6"/>
</dbReference>